<accession>A0A8J3BNA1</accession>
<gene>
    <name evidence="4" type="ORF">GCM10010124_19360</name>
</gene>
<dbReference type="InterPro" id="IPR036291">
    <property type="entry name" value="NAD(P)-bd_dom_sf"/>
</dbReference>
<dbReference type="InterPro" id="IPR001509">
    <property type="entry name" value="Epimerase_deHydtase"/>
</dbReference>
<proteinExistence type="inferred from homology"/>
<evidence type="ECO:0000313" key="4">
    <source>
        <dbReference type="EMBL" id="GGK26806.1"/>
    </source>
</evidence>
<dbReference type="PANTHER" id="PTHR11092:SF0">
    <property type="entry name" value="EPIMERASE FAMILY PROTEIN SDR39U1"/>
    <property type="match status" value="1"/>
</dbReference>
<sequence>MHVVLAGASGFLGSTLAAQLRLAGHTLTRLVRRTPDGPEERAWDPHRGDLDPAVLADADAVVNLAGAGVGDRRWSAEYKRTIRASRVAPARTLAAVLAALPADARPAVLLSASGIGCYGDTADSPVDESAPLGTDFLAGVCRDWEAATAPAADAGVRTCLLRTGLPLHRDGGFLRPQLLPFRLGLGGTFGSGRQWLPWLSLHDWLRAVQLLLADETVAGPVNVVGPAPVRNRTFTRAFAAALHRPAFWPIPAVALRVVLGEFAVETVRSIRAVPGVLSAARFTFRHADLDSALAAALHEPRTYPPAGR</sequence>
<dbReference type="RefSeq" id="WP_189113952.1">
    <property type="nucleotide sequence ID" value="NZ_BMQC01000005.1"/>
</dbReference>
<reference evidence="4" key="1">
    <citation type="journal article" date="2014" name="Int. J. Syst. Evol. Microbiol.">
        <title>Complete genome sequence of Corynebacterium casei LMG S-19264T (=DSM 44701T), isolated from a smear-ripened cheese.</title>
        <authorList>
            <consortium name="US DOE Joint Genome Institute (JGI-PGF)"/>
            <person name="Walter F."/>
            <person name="Albersmeier A."/>
            <person name="Kalinowski J."/>
            <person name="Ruckert C."/>
        </authorList>
    </citation>
    <scope>NUCLEOTIDE SEQUENCE</scope>
    <source>
        <strain evidence="4">JCM 3091</strain>
    </source>
</reference>
<dbReference type="AlphaFoldDB" id="A0A8J3BNA1"/>
<keyword evidence="5" id="KW-1185">Reference proteome</keyword>
<feature type="domain" description="NAD-dependent epimerase/dehydratase" evidence="2">
    <location>
        <begin position="3"/>
        <end position="214"/>
    </location>
</feature>
<comment type="caution">
    <text evidence="4">The sequence shown here is derived from an EMBL/GenBank/DDBJ whole genome shotgun (WGS) entry which is preliminary data.</text>
</comment>
<dbReference type="Pfam" id="PF01370">
    <property type="entry name" value="Epimerase"/>
    <property type="match status" value="1"/>
</dbReference>
<feature type="domain" description="DUF1731" evidence="3">
    <location>
        <begin position="250"/>
        <end position="295"/>
    </location>
</feature>
<organism evidence="4 5">
    <name type="scientific">Pilimelia terevasa</name>
    <dbReference type="NCBI Taxonomy" id="53372"/>
    <lineage>
        <taxon>Bacteria</taxon>
        <taxon>Bacillati</taxon>
        <taxon>Actinomycetota</taxon>
        <taxon>Actinomycetes</taxon>
        <taxon>Micromonosporales</taxon>
        <taxon>Micromonosporaceae</taxon>
        <taxon>Pilimelia</taxon>
    </lineage>
</organism>
<name>A0A8J3BNA1_9ACTN</name>
<dbReference type="PANTHER" id="PTHR11092">
    <property type="entry name" value="SUGAR NUCLEOTIDE EPIMERASE RELATED"/>
    <property type="match status" value="1"/>
</dbReference>
<evidence type="ECO:0000313" key="5">
    <source>
        <dbReference type="Proteomes" id="UP000662200"/>
    </source>
</evidence>
<evidence type="ECO:0000259" key="2">
    <source>
        <dbReference type="Pfam" id="PF01370"/>
    </source>
</evidence>
<dbReference type="NCBIfam" id="TIGR01777">
    <property type="entry name" value="yfcH"/>
    <property type="match status" value="1"/>
</dbReference>
<dbReference type="Gene3D" id="3.40.50.720">
    <property type="entry name" value="NAD(P)-binding Rossmann-like Domain"/>
    <property type="match status" value="1"/>
</dbReference>
<dbReference type="Pfam" id="PF08338">
    <property type="entry name" value="DUF1731"/>
    <property type="match status" value="1"/>
</dbReference>
<evidence type="ECO:0000256" key="1">
    <source>
        <dbReference type="ARBA" id="ARBA00009353"/>
    </source>
</evidence>
<dbReference type="SUPFAM" id="SSF51735">
    <property type="entry name" value="NAD(P)-binding Rossmann-fold domains"/>
    <property type="match status" value="1"/>
</dbReference>
<dbReference type="InterPro" id="IPR010099">
    <property type="entry name" value="SDR39U1"/>
</dbReference>
<evidence type="ECO:0000259" key="3">
    <source>
        <dbReference type="Pfam" id="PF08338"/>
    </source>
</evidence>
<evidence type="ECO:0008006" key="6">
    <source>
        <dbReference type="Google" id="ProtNLM"/>
    </source>
</evidence>
<dbReference type="InterPro" id="IPR013549">
    <property type="entry name" value="DUF1731"/>
</dbReference>
<reference evidence="4" key="2">
    <citation type="submission" date="2020-09" db="EMBL/GenBank/DDBJ databases">
        <authorList>
            <person name="Sun Q."/>
            <person name="Ohkuma M."/>
        </authorList>
    </citation>
    <scope>NUCLEOTIDE SEQUENCE</scope>
    <source>
        <strain evidence="4">JCM 3091</strain>
    </source>
</reference>
<protein>
    <recommendedName>
        <fullName evidence="6">TIGR01777 family protein</fullName>
    </recommendedName>
</protein>
<dbReference type="Proteomes" id="UP000662200">
    <property type="component" value="Unassembled WGS sequence"/>
</dbReference>
<dbReference type="EMBL" id="BMQC01000005">
    <property type="protein sequence ID" value="GGK26806.1"/>
    <property type="molecule type" value="Genomic_DNA"/>
</dbReference>
<comment type="similarity">
    <text evidence="1">Belongs to the NAD(P)-dependent epimerase/dehydratase family. SDR39U1 subfamily.</text>
</comment>